<proteinExistence type="predicted"/>
<dbReference type="SMR" id="A0A482X1Q2"/>
<keyword evidence="3" id="KW-1185">Reference proteome</keyword>
<feature type="compositionally biased region" description="Basic residues" evidence="1">
    <location>
        <begin position="1"/>
        <end position="12"/>
    </location>
</feature>
<dbReference type="AlphaFoldDB" id="A0A482X1Q2"/>
<evidence type="ECO:0000313" key="3">
    <source>
        <dbReference type="Proteomes" id="UP000291343"/>
    </source>
</evidence>
<name>A0A482X1Q2_LAOST</name>
<evidence type="ECO:0000256" key="1">
    <source>
        <dbReference type="SAM" id="MobiDB-lite"/>
    </source>
</evidence>
<dbReference type="Proteomes" id="UP000291343">
    <property type="component" value="Unassembled WGS sequence"/>
</dbReference>
<feature type="compositionally biased region" description="Basic and acidic residues" evidence="1">
    <location>
        <begin position="13"/>
        <end position="22"/>
    </location>
</feature>
<dbReference type="InParanoid" id="A0A482X1Q2"/>
<feature type="region of interest" description="Disordered" evidence="1">
    <location>
        <begin position="1"/>
        <end position="22"/>
    </location>
</feature>
<gene>
    <name evidence="2" type="ORF">LSTR_LSTR000455</name>
</gene>
<organism evidence="2 3">
    <name type="scientific">Laodelphax striatellus</name>
    <name type="common">Small brown planthopper</name>
    <name type="synonym">Delphax striatella</name>
    <dbReference type="NCBI Taxonomy" id="195883"/>
    <lineage>
        <taxon>Eukaryota</taxon>
        <taxon>Metazoa</taxon>
        <taxon>Ecdysozoa</taxon>
        <taxon>Arthropoda</taxon>
        <taxon>Hexapoda</taxon>
        <taxon>Insecta</taxon>
        <taxon>Pterygota</taxon>
        <taxon>Neoptera</taxon>
        <taxon>Paraneoptera</taxon>
        <taxon>Hemiptera</taxon>
        <taxon>Auchenorrhyncha</taxon>
        <taxon>Fulgoroidea</taxon>
        <taxon>Delphacidae</taxon>
        <taxon>Criomorphinae</taxon>
        <taxon>Laodelphax</taxon>
    </lineage>
</organism>
<reference evidence="2 3" key="1">
    <citation type="journal article" date="2017" name="Gigascience">
        <title>Genome sequence of the small brown planthopper, Laodelphax striatellus.</title>
        <authorList>
            <person name="Zhu J."/>
            <person name="Jiang F."/>
            <person name="Wang X."/>
            <person name="Yang P."/>
            <person name="Bao Y."/>
            <person name="Zhao W."/>
            <person name="Wang W."/>
            <person name="Lu H."/>
            <person name="Wang Q."/>
            <person name="Cui N."/>
            <person name="Li J."/>
            <person name="Chen X."/>
            <person name="Luo L."/>
            <person name="Yu J."/>
            <person name="Kang L."/>
            <person name="Cui F."/>
        </authorList>
    </citation>
    <scope>NUCLEOTIDE SEQUENCE [LARGE SCALE GENOMIC DNA]</scope>
    <source>
        <strain evidence="2">Lst14</strain>
    </source>
</reference>
<sequence>MIHYHVKRRTIGKRRDGGDISSDSRELQTLAVLIKWAIDETSELIRSKRMMEDYEAEFGEAVAQLALQQPTALAGVRLQRVFTNGIIIPRRHDANHIRRRFMVDRLLNQSQPADLQWV</sequence>
<protein>
    <submittedName>
        <fullName evidence="2">Uncharacterized protein</fullName>
    </submittedName>
</protein>
<evidence type="ECO:0000313" key="2">
    <source>
        <dbReference type="EMBL" id="RZF39807.1"/>
    </source>
</evidence>
<accession>A0A482X1Q2</accession>
<comment type="caution">
    <text evidence="2">The sequence shown here is derived from an EMBL/GenBank/DDBJ whole genome shotgun (WGS) entry which is preliminary data.</text>
</comment>
<dbReference type="EMBL" id="QKKF02019547">
    <property type="protein sequence ID" value="RZF39807.1"/>
    <property type="molecule type" value="Genomic_DNA"/>
</dbReference>